<comment type="subcellular location">
    <subcellularLocation>
        <location evidence="1">Membrane</location>
    </subcellularLocation>
</comment>
<evidence type="ECO:0000256" key="4">
    <source>
        <dbReference type="ARBA" id="ARBA00022989"/>
    </source>
</evidence>
<feature type="transmembrane region" description="Helical" evidence="6">
    <location>
        <begin position="141"/>
        <end position="164"/>
    </location>
</feature>
<accession>A0A0G4HJU7</accession>
<reference evidence="7" key="1">
    <citation type="submission" date="2014-11" db="EMBL/GenBank/DDBJ databases">
        <authorList>
            <person name="Otto D Thomas"/>
            <person name="Naeem Raeece"/>
        </authorList>
    </citation>
    <scope>NUCLEOTIDE SEQUENCE</scope>
</reference>
<dbReference type="EMBL" id="CDMZ01002938">
    <property type="protein sequence ID" value="CEM44495.1"/>
    <property type="molecule type" value="Genomic_DNA"/>
</dbReference>
<proteinExistence type="inferred from homology"/>
<protein>
    <recommendedName>
        <fullName evidence="8">Transmembrane protein</fullName>
    </recommendedName>
</protein>
<keyword evidence="5 6" id="KW-0472">Membrane</keyword>
<feature type="transmembrane region" description="Helical" evidence="6">
    <location>
        <begin position="117"/>
        <end position="135"/>
    </location>
</feature>
<dbReference type="GO" id="GO:0016020">
    <property type="term" value="C:membrane"/>
    <property type="evidence" value="ECO:0007669"/>
    <property type="project" value="UniProtKB-SubCell"/>
</dbReference>
<dbReference type="VEuPathDB" id="CryptoDB:Cvel_1115"/>
<gene>
    <name evidence="7" type="ORF">Cvel_1115</name>
</gene>
<sequence>MQMAAGSLVGRLSSRAAAGSSLSLFAAPLRPSLFSLSFQRNSSDVFRRAAIFTGGAVVCFGLAQYVLKPRPFAECQSQSGQTPPPFTVTVSSCPAAAGDNAALEEEMDDGASAPRRAAVNLCIGSALGIFLGHTLRKVGRIVAAFLGLHFLFNSLFCLLDWAEVRWDVIWQDLTRSHRRQRPRRSNAETAGILALAVGLSGGTYLGFVYSLPLSRYF</sequence>
<name>A0A0G4HJU7_9ALVE</name>
<comment type="similarity">
    <text evidence="2">Belongs to the FUN14 family.</text>
</comment>
<keyword evidence="3 6" id="KW-0812">Transmembrane</keyword>
<dbReference type="InterPro" id="IPR007014">
    <property type="entry name" value="FUN14"/>
</dbReference>
<evidence type="ECO:0000256" key="6">
    <source>
        <dbReference type="SAM" id="Phobius"/>
    </source>
</evidence>
<feature type="transmembrane region" description="Helical" evidence="6">
    <location>
        <begin position="185"/>
        <end position="207"/>
    </location>
</feature>
<evidence type="ECO:0000256" key="2">
    <source>
        <dbReference type="ARBA" id="ARBA00009160"/>
    </source>
</evidence>
<keyword evidence="4 6" id="KW-1133">Transmembrane helix</keyword>
<evidence type="ECO:0000256" key="1">
    <source>
        <dbReference type="ARBA" id="ARBA00004370"/>
    </source>
</evidence>
<dbReference type="AlphaFoldDB" id="A0A0G4HJU7"/>
<feature type="transmembrane region" description="Helical" evidence="6">
    <location>
        <begin position="50"/>
        <end position="67"/>
    </location>
</feature>
<evidence type="ECO:0008006" key="8">
    <source>
        <dbReference type="Google" id="ProtNLM"/>
    </source>
</evidence>
<organism evidence="7">
    <name type="scientific">Chromera velia CCMP2878</name>
    <dbReference type="NCBI Taxonomy" id="1169474"/>
    <lineage>
        <taxon>Eukaryota</taxon>
        <taxon>Sar</taxon>
        <taxon>Alveolata</taxon>
        <taxon>Colpodellida</taxon>
        <taxon>Chromeraceae</taxon>
        <taxon>Chromera</taxon>
    </lineage>
</organism>
<evidence type="ECO:0000256" key="3">
    <source>
        <dbReference type="ARBA" id="ARBA00022692"/>
    </source>
</evidence>
<dbReference type="Pfam" id="PF04930">
    <property type="entry name" value="FUN14"/>
    <property type="match status" value="1"/>
</dbReference>
<evidence type="ECO:0000256" key="5">
    <source>
        <dbReference type="ARBA" id="ARBA00023136"/>
    </source>
</evidence>
<evidence type="ECO:0000313" key="7">
    <source>
        <dbReference type="EMBL" id="CEM44495.1"/>
    </source>
</evidence>